<evidence type="ECO:0000313" key="1">
    <source>
        <dbReference type="EMBL" id="RDI53620.1"/>
    </source>
</evidence>
<dbReference type="Proteomes" id="UP000254925">
    <property type="component" value="Unassembled WGS sequence"/>
</dbReference>
<name>A0A370H9Z5_9HYPH</name>
<accession>A0A370H9Z5</accession>
<dbReference type="AlphaFoldDB" id="A0A370H9Z5"/>
<reference evidence="1 2" key="1">
    <citation type="submission" date="2018-07" db="EMBL/GenBank/DDBJ databases">
        <title>Genomic Encyclopedia of Type Strains, Phase IV (KMG-IV): sequencing the most valuable type-strain genomes for metagenomic binning, comparative biology and taxonomic classification.</title>
        <authorList>
            <person name="Goeker M."/>
        </authorList>
    </citation>
    <scope>NUCLEOTIDE SEQUENCE [LARGE SCALE GENOMIC DNA]</scope>
    <source>
        <strain evidence="1 2">DSM 14364</strain>
    </source>
</reference>
<keyword evidence="2" id="KW-1185">Reference proteome</keyword>
<evidence type="ECO:0000313" key="2">
    <source>
        <dbReference type="Proteomes" id="UP000254925"/>
    </source>
</evidence>
<dbReference type="EMBL" id="QQBB01000013">
    <property type="protein sequence ID" value="RDI53620.1"/>
    <property type="molecule type" value="Genomic_DNA"/>
</dbReference>
<sequence length="78" mass="8945">MMKDVVIAYSCRECGTEQAILPQEAMAAGSVHCLQCGRQHGQLAEIQRELADRAREEGIRKAGQIYRMRPFRRKRMLP</sequence>
<organism evidence="1 2">
    <name type="scientific">Microvirga subterranea</name>
    <dbReference type="NCBI Taxonomy" id="186651"/>
    <lineage>
        <taxon>Bacteria</taxon>
        <taxon>Pseudomonadati</taxon>
        <taxon>Pseudomonadota</taxon>
        <taxon>Alphaproteobacteria</taxon>
        <taxon>Hyphomicrobiales</taxon>
        <taxon>Methylobacteriaceae</taxon>
        <taxon>Microvirga</taxon>
    </lineage>
</organism>
<comment type="caution">
    <text evidence="1">The sequence shown here is derived from an EMBL/GenBank/DDBJ whole genome shotgun (WGS) entry which is preliminary data.</text>
</comment>
<proteinExistence type="predicted"/>
<evidence type="ECO:0008006" key="3">
    <source>
        <dbReference type="Google" id="ProtNLM"/>
    </source>
</evidence>
<gene>
    <name evidence="1" type="ORF">DES45_11341</name>
</gene>
<protein>
    <recommendedName>
        <fullName evidence="3">Zinc ribbon domain-containing protein</fullName>
    </recommendedName>
</protein>